<evidence type="ECO:0000256" key="5">
    <source>
        <dbReference type="ARBA" id="ARBA00022458"/>
    </source>
</evidence>
<dbReference type="Pfam" id="PF16363">
    <property type="entry name" value="GDP_Man_Dehyd"/>
    <property type="match status" value="1"/>
</dbReference>
<comment type="caution">
    <text evidence="10">The sequence shown here is derived from an EMBL/GenBank/DDBJ whole genome shotgun (WGS) entry which is preliminary data.</text>
</comment>
<organism evidence="10 11">
    <name type="scientific">Magnetovibrio blakemorei</name>
    <dbReference type="NCBI Taxonomy" id="28181"/>
    <lineage>
        <taxon>Bacteria</taxon>
        <taxon>Pseudomonadati</taxon>
        <taxon>Pseudomonadota</taxon>
        <taxon>Alphaproteobacteria</taxon>
        <taxon>Rhodospirillales</taxon>
        <taxon>Magnetovibrionaceae</taxon>
        <taxon>Magnetovibrio</taxon>
    </lineage>
</organism>
<keyword evidence="5" id="KW-0536">Nodulation</keyword>
<comment type="catalytic activity">
    <reaction evidence="1 8">
        <text>GDP-alpha-D-mannose = GDP-4-dehydro-alpha-D-rhamnose + H2O</text>
        <dbReference type="Rhea" id="RHEA:23820"/>
        <dbReference type="ChEBI" id="CHEBI:15377"/>
        <dbReference type="ChEBI" id="CHEBI:57527"/>
        <dbReference type="ChEBI" id="CHEBI:57964"/>
        <dbReference type="EC" id="4.2.1.47"/>
    </reaction>
</comment>
<name>A0A1E5Q6L4_9PROT</name>
<dbReference type="OrthoDB" id="9779041at2"/>
<feature type="domain" description="NAD(P)-binding" evidence="9">
    <location>
        <begin position="9"/>
        <end position="315"/>
    </location>
</feature>
<dbReference type="InterPro" id="IPR036291">
    <property type="entry name" value="NAD(P)-bd_dom_sf"/>
</dbReference>
<dbReference type="GO" id="GO:0070401">
    <property type="term" value="F:NADP+ binding"/>
    <property type="evidence" value="ECO:0007669"/>
    <property type="project" value="UniProtKB-UniRule"/>
</dbReference>
<dbReference type="STRING" id="28181.BEN30_11850"/>
<proteinExistence type="inferred from homology"/>
<dbReference type="CDD" id="cd05260">
    <property type="entry name" value="GDP_MD_SDR_e"/>
    <property type="match status" value="1"/>
</dbReference>
<keyword evidence="8" id="KW-0521">NADP</keyword>
<evidence type="ECO:0000256" key="8">
    <source>
        <dbReference type="HAMAP-Rule" id="MF_00955"/>
    </source>
</evidence>
<dbReference type="FunFam" id="3.40.50.720:FF:000924">
    <property type="entry name" value="GDP-mannose 4,6 dehydratase"/>
    <property type="match status" value="1"/>
</dbReference>
<keyword evidence="11" id="KW-1185">Reference proteome</keyword>
<evidence type="ECO:0000313" key="10">
    <source>
        <dbReference type="EMBL" id="OEJ66640.1"/>
    </source>
</evidence>
<evidence type="ECO:0000313" key="11">
    <source>
        <dbReference type="Proteomes" id="UP000095347"/>
    </source>
</evidence>
<dbReference type="EC" id="4.2.1.47" evidence="4 8"/>
<evidence type="ECO:0000256" key="1">
    <source>
        <dbReference type="ARBA" id="ARBA00000188"/>
    </source>
</evidence>
<dbReference type="GO" id="GO:0042351">
    <property type="term" value="P:'de novo' GDP-L-fucose biosynthetic process"/>
    <property type="evidence" value="ECO:0007669"/>
    <property type="project" value="TreeGrafter"/>
</dbReference>
<evidence type="ECO:0000256" key="3">
    <source>
        <dbReference type="ARBA" id="ARBA00009263"/>
    </source>
</evidence>
<dbReference type="Proteomes" id="UP000095347">
    <property type="component" value="Unassembled WGS sequence"/>
</dbReference>
<evidence type="ECO:0000256" key="2">
    <source>
        <dbReference type="ARBA" id="ARBA00001937"/>
    </source>
</evidence>
<keyword evidence="6 8" id="KW-0456">Lyase</keyword>
<dbReference type="Gene3D" id="3.40.50.720">
    <property type="entry name" value="NAD(P)-binding Rossmann-like Domain"/>
    <property type="match status" value="1"/>
</dbReference>
<comment type="caution">
    <text evidence="8">Lacks conserved residue(s) required for the propagation of feature annotation.</text>
</comment>
<gene>
    <name evidence="8" type="primary">gmd</name>
    <name evidence="10" type="ORF">BEN30_11850</name>
</gene>
<dbReference type="GO" id="GO:0008446">
    <property type="term" value="F:GDP-mannose 4,6-dehydratase activity"/>
    <property type="evidence" value="ECO:0007669"/>
    <property type="project" value="UniProtKB-UniRule"/>
</dbReference>
<accession>A0A1E5Q6L4</accession>
<evidence type="ECO:0000259" key="9">
    <source>
        <dbReference type="Pfam" id="PF16363"/>
    </source>
</evidence>
<protein>
    <recommendedName>
        <fullName evidence="4 8">GDP-mannose 4,6-dehydratase</fullName>
        <ecNumber evidence="4 8">4.2.1.47</ecNumber>
    </recommendedName>
    <alternativeName>
        <fullName evidence="8">GDP-D-mannose dehydratase</fullName>
    </alternativeName>
</protein>
<dbReference type="SUPFAM" id="SSF51735">
    <property type="entry name" value="NAD(P)-binding Rossmann-fold domains"/>
    <property type="match status" value="1"/>
</dbReference>
<comment type="similarity">
    <text evidence="3 8">Belongs to the NAD(P)-dependent epimerase/dehydratase family. GDP-mannose 4,6-dehydratase subfamily.</text>
</comment>
<sequence length="329" mass="35914">MTSNDKCALIFGITGQDGAYLAQLLIGKGYKVVGTSRDAEMSTASNLKLLNIYSKVSLISSVPSDFHSALNAIKQTQPDEIYNLSGQSSVGLSFEQPAETLNSIALGTLNILDAIRSLNTTIKFYNAGSGECFGDTGGIPATETTAFHPCSPYAIAKAAAFWEVANYREAYGLFACSGILFNHESPLRPARFVTMKIIQGAVMAALGQREKLHLGNLSIKRDWGWAPEYVEAMWLMLQHDYADDYVIATGQSHTLEDFVKTAYAHFGLNHKDYIETNPELFRPTDLKHGVGDARKAADKLGWHAHKTMAEVVAAMADTEIARHQGKAED</sequence>
<comment type="function">
    <text evidence="7 8">Catalyzes the conversion of GDP-D-mannose to GDP-4-dehydro-6-deoxy-D-mannose.</text>
</comment>
<dbReference type="HAMAP" id="MF_00955">
    <property type="entry name" value="GDP_Man_dehydratase"/>
    <property type="match status" value="1"/>
</dbReference>
<dbReference type="InterPro" id="IPR006368">
    <property type="entry name" value="GDP_Man_deHydtase"/>
</dbReference>
<dbReference type="Gene3D" id="3.90.25.10">
    <property type="entry name" value="UDP-galactose 4-epimerase, domain 1"/>
    <property type="match status" value="1"/>
</dbReference>
<dbReference type="PANTHER" id="PTHR43715">
    <property type="entry name" value="GDP-MANNOSE 4,6-DEHYDRATASE"/>
    <property type="match status" value="1"/>
</dbReference>
<evidence type="ECO:0000256" key="4">
    <source>
        <dbReference type="ARBA" id="ARBA00011989"/>
    </source>
</evidence>
<dbReference type="EMBL" id="MCGG01000030">
    <property type="protein sequence ID" value="OEJ66640.1"/>
    <property type="molecule type" value="Genomic_DNA"/>
</dbReference>
<reference evidence="11" key="1">
    <citation type="submission" date="2016-07" db="EMBL/GenBank/DDBJ databases">
        <authorList>
            <person name="Florea S."/>
            <person name="Webb J.S."/>
            <person name="Jaromczyk J."/>
            <person name="Schardl C.L."/>
        </authorList>
    </citation>
    <scope>NUCLEOTIDE SEQUENCE [LARGE SCALE GENOMIC DNA]</scope>
    <source>
        <strain evidence="11">MV-1</strain>
    </source>
</reference>
<dbReference type="PANTHER" id="PTHR43715:SF1">
    <property type="entry name" value="GDP-MANNOSE 4,6 DEHYDRATASE"/>
    <property type="match status" value="1"/>
</dbReference>
<dbReference type="InterPro" id="IPR016040">
    <property type="entry name" value="NAD(P)-bd_dom"/>
</dbReference>
<evidence type="ECO:0000256" key="7">
    <source>
        <dbReference type="ARBA" id="ARBA00059383"/>
    </source>
</evidence>
<comment type="cofactor">
    <cofactor evidence="2 8">
        <name>NADP(+)</name>
        <dbReference type="ChEBI" id="CHEBI:58349"/>
    </cofactor>
</comment>
<evidence type="ECO:0000256" key="6">
    <source>
        <dbReference type="ARBA" id="ARBA00023239"/>
    </source>
</evidence>
<dbReference type="AlphaFoldDB" id="A0A1E5Q6L4"/>
<dbReference type="RefSeq" id="WP_069958293.1">
    <property type="nucleotide sequence ID" value="NZ_MCGG01000030.1"/>
</dbReference>